<dbReference type="GO" id="GO:0016287">
    <property type="term" value="F:glycerone-phosphate O-acyltransferase activity"/>
    <property type="evidence" value="ECO:0007669"/>
    <property type="project" value="TreeGrafter"/>
</dbReference>
<dbReference type="SMART" id="SM00563">
    <property type="entry name" value="PlsC"/>
    <property type="match status" value="1"/>
</dbReference>
<gene>
    <name evidence="8" type="primary">105617458</name>
</gene>
<dbReference type="STRING" id="12957.A0A158NA47"/>
<dbReference type="AlphaFoldDB" id="A0A158NA47"/>
<evidence type="ECO:0000256" key="3">
    <source>
        <dbReference type="ARBA" id="ARBA00022679"/>
    </source>
</evidence>
<dbReference type="PANTHER" id="PTHR12563">
    <property type="entry name" value="GLYCEROL-3-PHOSPHATE ACYLTRANSFERASE"/>
    <property type="match status" value="1"/>
</dbReference>
<evidence type="ECO:0000256" key="1">
    <source>
        <dbReference type="ARBA" id="ARBA00004184"/>
    </source>
</evidence>
<dbReference type="Pfam" id="PF19277">
    <property type="entry name" value="GPAT_C"/>
    <property type="match status" value="1"/>
</dbReference>
<dbReference type="InterPro" id="IPR045520">
    <property type="entry name" value="GPAT/DHAPAT_C"/>
</dbReference>
<dbReference type="FunCoup" id="A0A158NA47">
    <property type="interactions" value="1349"/>
</dbReference>
<dbReference type="PANTHER" id="PTHR12563:SF17">
    <property type="entry name" value="DIHYDROXYACETONE PHOSPHATE ACYLTRANSFERASE"/>
    <property type="match status" value="1"/>
</dbReference>
<evidence type="ECO:0000256" key="2">
    <source>
        <dbReference type="ARBA" id="ARBA00007937"/>
    </source>
</evidence>
<comment type="subcellular location">
    <subcellularLocation>
        <location evidence="1">Endomembrane system</location>
        <topology evidence="1">Peripheral membrane protein</topology>
    </subcellularLocation>
</comment>
<dbReference type="GO" id="GO:0005778">
    <property type="term" value="C:peroxisomal membrane"/>
    <property type="evidence" value="ECO:0007669"/>
    <property type="project" value="TreeGrafter"/>
</dbReference>
<keyword evidence="3 6" id="KW-0808">Transferase</keyword>
<dbReference type="EnsemblMetazoa" id="XM_012199015.1">
    <property type="protein sequence ID" value="XP_012054405.1"/>
    <property type="gene ID" value="LOC105617458"/>
</dbReference>
<dbReference type="KEGG" id="acep:105617458"/>
<organism evidence="8 9">
    <name type="scientific">Atta cephalotes</name>
    <name type="common">Leafcutter ant</name>
    <dbReference type="NCBI Taxonomy" id="12957"/>
    <lineage>
        <taxon>Eukaryota</taxon>
        <taxon>Metazoa</taxon>
        <taxon>Ecdysozoa</taxon>
        <taxon>Arthropoda</taxon>
        <taxon>Hexapoda</taxon>
        <taxon>Insecta</taxon>
        <taxon>Pterygota</taxon>
        <taxon>Neoptera</taxon>
        <taxon>Endopterygota</taxon>
        <taxon>Hymenoptera</taxon>
        <taxon>Apocrita</taxon>
        <taxon>Aculeata</taxon>
        <taxon>Formicoidea</taxon>
        <taxon>Formicidae</taxon>
        <taxon>Myrmicinae</taxon>
        <taxon>Atta</taxon>
    </lineage>
</organism>
<dbReference type="Proteomes" id="UP000005205">
    <property type="component" value="Unassembled WGS sequence"/>
</dbReference>
<dbReference type="CDD" id="cd07993">
    <property type="entry name" value="LPLAT_DHAPAT-like"/>
    <property type="match status" value="1"/>
</dbReference>
<sequence>MERNTKFVDMLEDRRRDCDFLWATRPMDPALPHMLPPDSVYDRERIMQAVLQDKQVKAAIDTIAKTTGVGVKDVENNARAMINEMASKADLATVRWIGIFITKAMKRMFSQIYINEIMLSNLKKETQISQAQYIYVPSHRSYLDFILLSYILFSYDMALPNIAAGMDFYNMKIVGELLRKTGAFYIRRSFSNDLLYKQIFRSYVNTIVSHSDRAIEFFIEGTRSRSQKSTIPKYGLLSIIIESLLQGDVPDIYFVPMSINYERPPEELLFVYEMLGVPKPKESTARLFRSLSILQKPFSHGRIFFNIGEPISANQFVDKAYRQKKILQPSFKIPSSVVENIAYLIIESHKKNTVLMPINIIALLFNEKIQTKPKEPYTLDLLIQDYQWFKSFVIKSLKALMYGTETTDNDMIKQEILESLKPHDELIVLDSSNTLKIKQRHKRMKQLNYSNIKGYPLSEQTLQIAVPAINIAIYSNPTLAFLTEIVFITATIGENGIETEVALERYELLRRLFSTEFAMRPIEDKALIKIEWEKSLNVLISQNCLHTVNDLIFIGNNTKLFSILHNIILPFIDVMYVTCILLSEWTERTSVELTDRTILVETQKEVERLIFETKDRCQHPYCLSLDLYNIAWSSLLSQGIIAYQKYTNTYRTDKVKLTYLIGALLELPLRHPTEIYVDAFPSIISTSSMDVQAKL</sequence>
<dbReference type="InterPro" id="IPR022284">
    <property type="entry name" value="GPAT/DHAPAT"/>
</dbReference>
<keyword evidence="5 6" id="KW-0012">Acyltransferase</keyword>
<evidence type="ECO:0000313" key="9">
    <source>
        <dbReference type="Proteomes" id="UP000005205"/>
    </source>
</evidence>
<dbReference type="OrthoDB" id="10255570at2759"/>
<reference evidence="8" key="2">
    <citation type="submission" date="2016-04" db="UniProtKB">
        <authorList>
            <consortium name="EnsemblMetazoa"/>
        </authorList>
    </citation>
    <scope>IDENTIFICATION</scope>
</reference>
<dbReference type="GO" id="GO:0004366">
    <property type="term" value="F:glycerol-3-phosphate O-acyltransferase activity"/>
    <property type="evidence" value="ECO:0007669"/>
    <property type="project" value="TreeGrafter"/>
</dbReference>
<dbReference type="eggNOG" id="KOG3730">
    <property type="taxonomic scope" value="Eukaryota"/>
</dbReference>
<protein>
    <recommendedName>
        <fullName evidence="7">Phospholipid/glycerol acyltransferase domain-containing protein</fullName>
    </recommendedName>
</protein>
<dbReference type="InterPro" id="IPR002123">
    <property type="entry name" value="Plipid/glycerol_acylTrfase"/>
</dbReference>
<dbReference type="GO" id="GO:0008654">
    <property type="term" value="P:phospholipid biosynthetic process"/>
    <property type="evidence" value="ECO:0007669"/>
    <property type="project" value="TreeGrafter"/>
</dbReference>
<evidence type="ECO:0000259" key="7">
    <source>
        <dbReference type="SMART" id="SM00563"/>
    </source>
</evidence>
<keyword evidence="4" id="KW-0472">Membrane</keyword>
<dbReference type="GO" id="GO:0008611">
    <property type="term" value="P:ether lipid biosynthetic process"/>
    <property type="evidence" value="ECO:0007669"/>
    <property type="project" value="TreeGrafter"/>
</dbReference>
<feature type="domain" description="Phospholipid/glycerol acyltransferase" evidence="7">
    <location>
        <begin position="133"/>
        <end position="262"/>
    </location>
</feature>
<dbReference type="PIRSF" id="PIRSF000437">
    <property type="entry name" value="GPAT_DHAPAT"/>
    <property type="match status" value="1"/>
</dbReference>
<evidence type="ECO:0000313" key="8">
    <source>
        <dbReference type="EnsemblMetazoa" id="XP_012054405.1"/>
    </source>
</evidence>
<name>A0A158NA47_ATTCE</name>
<dbReference type="InParanoid" id="A0A158NA47"/>
<dbReference type="EMBL" id="ADTU01009966">
    <property type="status" value="NOT_ANNOTATED_CDS"/>
    <property type="molecule type" value="Genomic_DNA"/>
</dbReference>
<dbReference type="GO" id="GO:0006631">
    <property type="term" value="P:fatty acid metabolic process"/>
    <property type="evidence" value="ECO:0007669"/>
    <property type="project" value="TreeGrafter"/>
</dbReference>
<dbReference type="InterPro" id="IPR041728">
    <property type="entry name" value="GPAT/DHAPAT_LPLAT"/>
</dbReference>
<dbReference type="GO" id="GO:0012505">
    <property type="term" value="C:endomembrane system"/>
    <property type="evidence" value="ECO:0007669"/>
    <property type="project" value="UniProtKB-SubCell"/>
</dbReference>
<reference evidence="9" key="1">
    <citation type="journal article" date="2011" name="PLoS Genet.">
        <title>The genome sequence of the leaf-cutter ant Atta cephalotes reveals insights into its obligate symbiotic lifestyle.</title>
        <authorList>
            <person name="Suen G."/>
            <person name="Teiling C."/>
            <person name="Li L."/>
            <person name="Holt C."/>
            <person name="Abouheif E."/>
            <person name="Bornberg-Bauer E."/>
            <person name="Bouffard P."/>
            <person name="Caldera E.J."/>
            <person name="Cash E."/>
            <person name="Cavanaugh A."/>
            <person name="Denas O."/>
            <person name="Elhaik E."/>
            <person name="Fave M.J."/>
            <person name="Gadau J."/>
            <person name="Gibson J.D."/>
            <person name="Graur D."/>
            <person name="Grubbs K.J."/>
            <person name="Hagen D.E."/>
            <person name="Harkins T.T."/>
            <person name="Helmkampf M."/>
            <person name="Hu H."/>
            <person name="Johnson B.R."/>
            <person name="Kim J."/>
            <person name="Marsh S.E."/>
            <person name="Moeller J.A."/>
            <person name="Munoz-Torres M.C."/>
            <person name="Murphy M.C."/>
            <person name="Naughton M.C."/>
            <person name="Nigam S."/>
            <person name="Overson R."/>
            <person name="Rajakumar R."/>
            <person name="Reese J.T."/>
            <person name="Scott J.J."/>
            <person name="Smith C.R."/>
            <person name="Tao S."/>
            <person name="Tsutsui N.D."/>
            <person name="Viljakainen L."/>
            <person name="Wissler L."/>
            <person name="Yandell M.D."/>
            <person name="Zimmer F."/>
            <person name="Taylor J."/>
            <person name="Slater S.C."/>
            <person name="Clifton S.W."/>
            <person name="Warren W.C."/>
            <person name="Elsik C.G."/>
            <person name="Smith C.D."/>
            <person name="Weinstock G.M."/>
            <person name="Gerardo N.M."/>
            <person name="Currie C.R."/>
        </authorList>
    </citation>
    <scope>NUCLEOTIDE SEQUENCE [LARGE SCALE GENOMIC DNA]</scope>
</reference>
<dbReference type="Pfam" id="PF01553">
    <property type="entry name" value="Acyltransferase"/>
    <property type="match status" value="1"/>
</dbReference>
<dbReference type="SUPFAM" id="SSF69593">
    <property type="entry name" value="Glycerol-3-phosphate (1)-acyltransferase"/>
    <property type="match status" value="1"/>
</dbReference>
<proteinExistence type="inferred from homology"/>
<accession>A0A158NA47</accession>
<comment type="similarity">
    <text evidence="2 6">Belongs to the GPAT/DAPAT family.</text>
</comment>
<dbReference type="GO" id="GO:0031966">
    <property type="term" value="C:mitochondrial membrane"/>
    <property type="evidence" value="ECO:0007669"/>
    <property type="project" value="TreeGrafter"/>
</dbReference>
<dbReference type="GO" id="GO:0019432">
    <property type="term" value="P:triglyceride biosynthetic process"/>
    <property type="evidence" value="ECO:0007669"/>
    <property type="project" value="TreeGrafter"/>
</dbReference>
<evidence type="ECO:0000256" key="5">
    <source>
        <dbReference type="ARBA" id="ARBA00023315"/>
    </source>
</evidence>
<evidence type="ECO:0000256" key="6">
    <source>
        <dbReference type="PIRNR" id="PIRNR000437"/>
    </source>
</evidence>
<keyword evidence="9" id="KW-1185">Reference proteome</keyword>
<evidence type="ECO:0000256" key="4">
    <source>
        <dbReference type="ARBA" id="ARBA00023136"/>
    </source>
</evidence>